<dbReference type="PANTHER" id="PTHR43539">
    <property type="entry name" value="FLAVIN-BINDING MONOOXYGENASE-LIKE PROTEIN (AFU_ORTHOLOGUE AFUA_4G09220)"/>
    <property type="match status" value="1"/>
</dbReference>
<gene>
    <name evidence="2" type="ORF">CYJ47_08965</name>
</gene>
<dbReference type="Proteomes" id="UP000234560">
    <property type="component" value="Chromosome"/>
</dbReference>
<dbReference type="RefSeq" id="WP_101677899.1">
    <property type="nucleotide sequence ID" value="NZ_CAMIHY010000052.1"/>
</dbReference>
<dbReference type="PRINTS" id="PR00469">
    <property type="entry name" value="PNDRDTASEII"/>
</dbReference>
<dbReference type="SUPFAM" id="SSF51905">
    <property type="entry name" value="FAD/NAD(P)-binding domain"/>
    <property type="match status" value="2"/>
</dbReference>
<evidence type="ECO:0000313" key="3">
    <source>
        <dbReference type="Proteomes" id="UP000234560"/>
    </source>
</evidence>
<reference evidence="2" key="2">
    <citation type="submission" date="2023-10" db="EMBL/GenBank/DDBJ databases">
        <authorList>
            <person name="Choi B."/>
        </authorList>
    </citation>
    <scope>NUCLEOTIDE SEQUENCE</scope>
    <source>
        <strain evidence="2">UMB0763</strain>
    </source>
</reference>
<proteinExistence type="predicted"/>
<keyword evidence="1" id="KW-0560">Oxidoreductase</keyword>
<dbReference type="EMBL" id="CP136958">
    <property type="protein sequence ID" value="WOT01401.1"/>
    <property type="molecule type" value="Genomic_DNA"/>
</dbReference>
<accession>A0AAF1BW22</accession>
<name>A0AAF1BW22_9CORY</name>
<dbReference type="AlphaFoldDB" id="A0AAF1BW22"/>
<evidence type="ECO:0000313" key="2">
    <source>
        <dbReference type="EMBL" id="WOT01401.1"/>
    </source>
</evidence>
<dbReference type="InterPro" id="IPR036188">
    <property type="entry name" value="FAD/NAD-bd_sf"/>
</dbReference>
<sequence length="331" mass="35995">MSESTRRVHGKGATGTQELDVLIIGGGQSGLATAYYVRKATDNYLVLDNQERPGGAWLHAWDSMTLFSASSFSNLPGYPMPSTPGYPSRDHVIDYLTEYERRYALPVVCPVEVTDIAYSHARFTVNNRWSARELIGATGTWSSPFVPHYPGTFRGTQWHSGTYPGPEPFAGTSVAVVGGGNSAAQIAAELSSCTEVTWYTRRPPRFIPDDVDGLELFHNNRKRMLAILRGEKDPGPDRELGDIVMLPAIRAARDSGRLVAHPMFDSLDDVTADHLIWCTGFRPALGPLRGHLHNPHLHLVGYGDIVGPGAATITGVAPYAKAAAKKATQNL</sequence>
<dbReference type="KEGG" id="cpyr:CYJ47_08965"/>
<dbReference type="GO" id="GO:0050660">
    <property type="term" value="F:flavin adenine dinucleotide binding"/>
    <property type="evidence" value="ECO:0007669"/>
    <property type="project" value="TreeGrafter"/>
</dbReference>
<dbReference type="Gene3D" id="3.50.50.60">
    <property type="entry name" value="FAD/NAD(P)-binding domain"/>
    <property type="match status" value="1"/>
</dbReference>
<dbReference type="PANTHER" id="PTHR43539:SF78">
    <property type="entry name" value="FLAVIN-CONTAINING MONOOXYGENASE"/>
    <property type="match status" value="1"/>
</dbReference>
<evidence type="ECO:0000256" key="1">
    <source>
        <dbReference type="ARBA" id="ARBA00023002"/>
    </source>
</evidence>
<organism evidence="2 3">
    <name type="scientific">Corynebacterium pyruviciproducens</name>
    <dbReference type="NCBI Taxonomy" id="598660"/>
    <lineage>
        <taxon>Bacteria</taxon>
        <taxon>Bacillati</taxon>
        <taxon>Actinomycetota</taxon>
        <taxon>Actinomycetes</taxon>
        <taxon>Mycobacteriales</taxon>
        <taxon>Corynebacteriaceae</taxon>
        <taxon>Corynebacterium</taxon>
    </lineage>
</organism>
<reference evidence="2" key="1">
    <citation type="submission" date="2017-12" db="EMBL/GenBank/DDBJ databases">
        <authorList>
            <person name="Thomas-White K."/>
            <person name="Wolfe A.J."/>
        </authorList>
    </citation>
    <scope>NUCLEOTIDE SEQUENCE</scope>
    <source>
        <strain evidence="2">UMB0763</strain>
    </source>
</reference>
<dbReference type="PRINTS" id="PR00368">
    <property type="entry name" value="FADPNR"/>
</dbReference>
<dbReference type="InterPro" id="IPR050982">
    <property type="entry name" value="Auxin_biosynth/cation_transpt"/>
</dbReference>
<dbReference type="Pfam" id="PF13738">
    <property type="entry name" value="Pyr_redox_3"/>
    <property type="match status" value="1"/>
</dbReference>
<dbReference type="GO" id="GO:0004497">
    <property type="term" value="F:monooxygenase activity"/>
    <property type="evidence" value="ECO:0007669"/>
    <property type="project" value="TreeGrafter"/>
</dbReference>
<protein>
    <submittedName>
        <fullName evidence="2">NAD(P)-binding domain-containing protein</fullName>
    </submittedName>
</protein>